<evidence type="ECO:0000256" key="3">
    <source>
        <dbReference type="ARBA" id="ARBA00022676"/>
    </source>
</evidence>
<name>A0A5C1YC18_9MICO</name>
<dbReference type="Proteomes" id="UP000324678">
    <property type="component" value="Chromosome"/>
</dbReference>
<evidence type="ECO:0000256" key="4">
    <source>
        <dbReference type="ARBA" id="ARBA00022679"/>
    </source>
</evidence>
<dbReference type="InterPro" id="IPR001173">
    <property type="entry name" value="Glyco_trans_2-like"/>
</dbReference>
<keyword evidence="4 6" id="KW-0808">Transferase</keyword>
<dbReference type="EMBL" id="CP043505">
    <property type="protein sequence ID" value="QEO13536.1"/>
    <property type="molecule type" value="Genomic_DNA"/>
</dbReference>
<dbReference type="Pfam" id="PF00535">
    <property type="entry name" value="Glycos_transf_2"/>
    <property type="match status" value="1"/>
</dbReference>
<protein>
    <submittedName>
        <fullName evidence="6">Glycosyltransferase family 2 protein</fullName>
    </submittedName>
</protein>
<sequence length="287" mass="31082">MDSVTPYSAVIIAYRRPDLLRELLGRLAAQRARPEHVLVVDNGGDLPADTPTWSDLPLTVITRPDNPGYAVAVNLAREALPGGFLLVLTHDAEFGPELGEALVAALEHTPGAGAAAPVLHRGSEPDRVFSAGGRLTPRGRALHDVSPLEPGAVRRADWLDGAIIMYDRTALDAIDWISEDYFLYFEDVDTGWRLARAGYASIVVGDAVATQEPGLHPTSLGIRNMVLFGRTAGIPRRRTAGAVIRRVAEESAVALTRGHLPPLRAAWRGWRDGVRGLRGKPDVWPPR</sequence>
<keyword evidence="3" id="KW-0328">Glycosyltransferase</keyword>
<comment type="similarity">
    <text evidence="2">Belongs to the glycosyltransferase 2 family.</text>
</comment>
<dbReference type="Gene3D" id="3.90.550.10">
    <property type="entry name" value="Spore Coat Polysaccharide Biosynthesis Protein SpsA, Chain A"/>
    <property type="match status" value="1"/>
</dbReference>
<evidence type="ECO:0000313" key="6">
    <source>
        <dbReference type="EMBL" id="QEO13536.1"/>
    </source>
</evidence>
<dbReference type="KEGG" id="ail:FLP10_03225"/>
<dbReference type="GO" id="GO:0016757">
    <property type="term" value="F:glycosyltransferase activity"/>
    <property type="evidence" value="ECO:0007669"/>
    <property type="project" value="UniProtKB-KW"/>
</dbReference>
<evidence type="ECO:0000256" key="2">
    <source>
        <dbReference type="ARBA" id="ARBA00006739"/>
    </source>
</evidence>
<accession>A0A5C1YC18</accession>
<reference evidence="6 7" key="1">
    <citation type="submission" date="2019-09" db="EMBL/GenBank/DDBJ databases">
        <title>Genome sequencing of strain KACC 19306.</title>
        <authorList>
            <person name="Heo J."/>
            <person name="Kim S.-J."/>
            <person name="Kim J.-S."/>
            <person name="Hong S.-B."/>
            <person name="Kwon S.-W."/>
        </authorList>
    </citation>
    <scope>NUCLEOTIDE SEQUENCE [LARGE SCALE GENOMIC DNA]</scope>
    <source>
        <strain evidence="6 7">KACC 19306</strain>
    </source>
</reference>
<dbReference type="PANTHER" id="PTHR43179">
    <property type="entry name" value="RHAMNOSYLTRANSFERASE WBBL"/>
    <property type="match status" value="1"/>
</dbReference>
<dbReference type="AlphaFoldDB" id="A0A5C1YC18"/>
<keyword evidence="7" id="KW-1185">Reference proteome</keyword>
<dbReference type="InterPro" id="IPR029044">
    <property type="entry name" value="Nucleotide-diphossugar_trans"/>
</dbReference>
<dbReference type="PANTHER" id="PTHR43179:SF12">
    <property type="entry name" value="GALACTOFURANOSYLTRANSFERASE GLFT2"/>
    <property type="match status" value="1"/>
</dbReference>
<comment type="pathway">
    <text evidence="1">Cell wall biogenesis; cell wall polysaccharide biosynthesis.</text>
</comment>
<organism evidence="6 7">
    <name type="scientific">Agromyces intestinalis</name>
    <dbReference type="NCBI Taxonomy" id="2592652"/>
    <lineage>
        <taxon>Bacteria</taxon>
        <taxon>Bacillati</taxon>
        <taxon>Actinomycetota</taxon>
        <taxon>Actinomycetes</taxon>
        <taxon>Micrococcales</taxon>
        <taxon>Microbacteriaceae</taxon>
        <taxon>Agromyces</taxon>
    </lineage>
</organism>
<feature type="domain" description="Glycosyltransferase 2-like" evidence="5">
    <location>
        <begin position="8"/>
        <end position="128"/>
    </location>
</feature>
<dbReference type="SUPFAM" id="SSF53448">
    <property type="entry name" value="Nucleotide-diphospho-sugar transferases"/>
    <property type="match status" value="1"/>
</dbReference>
<proteinExistence type="inferred from homology"/>
<evidence type="ECO:0000313" key="7">
    <source>
        <dbReference type="Proteomes" id="UP000324678"/>
    </source>
</evidence>
<gene>
    <name evidence="6" type="ORF">FLP10_03225</name>
</gene>
<dbReference type="OrthoDB" id="9771846at2"/>
<evidence type="ECO:0000256" key="1">
    <source>
        <dbReference type="ARBA" id="ARBA00004776"/>
    </source>
</evidence>
<evidence type="ECO:0000259" key="5">
    <source>
        <dbReference type="Pfam" id="PF00535"/>
    </source>
</evidence>